<keyword evidence="4" id="KW-1015">Disulfide bond</keyword>
<dbReference type="Pfam" id="PF00954">
    <property type="entry name" value="S_locus_glycop"/>
    <property type="match status" value="1"/>
</dbReference>
<keyword evidence="8" id="KW-0245">EGF-like domain</keyword>
<evidence type="ECO:0000259" key="10">
    <source>
        <dbReference type="PROSITE" id="PS50927"/>
    </source>
</evidence>
<dbReference type="Proteomes" id="UP000826271">
    <property type="component" value="Unassembled WGS sequence"/>
</dbReference>
<evidence type="ECO:0000259" key="9">
    <source>
        <dbReference type="PROSITE" id="PS50026"/>
    </source>
</evidence>
<dbReference type="EC" id="2.7.11.1" evidence="2"/>
<dbReference type="AlphaFoldDB" id="A0AAV6XTV1"/>
<sequence>MGFCLETDTINSTISINDPDTIVSRRQVFKLGFFSPENSTNRYLGVFYTVSEKTVLWIANRDNPLNDSSGTVTISRDGNLVLMNGRNETIWSTNATTSSTNTSVQIQDTGNLVLRDVSTGTTLWDSFSHPSHVFVPTMLMVDNLNTNTKVFLSSWKNGSDPGLGSFTAGLEARNIPQIVIWHNGHLRWRSGPWNGQILIGVQDMYSPYLDGFSVVNNPPGNYYFTAPEATILMKVALNSSGSLEQSLWDDQKKSWDITWIAPQNECDVYGTCGAFGSCNPRESPICSCLRGFEPTNREEWGRGNWTSGCQRRRQLQCDQSGGGAGNGVGFLRLPFMKVPDFAEHFSSGQVEECLARCSRNCSCIAYAHDTNIGCMFWSESLIDIQKFSGVGADLYIRLESSELVDPSLISGLNLKASGSLRSGPISALR</sequence>
<dbReference type="CDD" id="cd00028">
    <property type="entry name" value="B_lectin"/>
    <property type="match status" value="1"/>
</dbReference>
<evidence type="ECO:0000313" key="12">
    <source>
        <dbReference type="EMBL" id="KAG8385648.1"/>
    </source>
</evidence>
<dbReference type="InterPro" id="IPR035446">
    <property type="entry name" value="SLSG/EP1"/>
</dbReference>
<reference evidence="12" key="1">
    <citation type="submission" date="2019-10" db="EMBL/GenBank/DDBJ databases">
        <authorList>
            <person name="Zhang R."/>
            <person name="Pan Y."/>
            <person name="Wang J."/>
            <person name="Ma R."/>
            <person name="Yu S."/>
        </authorList>
    </citation>
    <scope>NUCLEOTIDE SEQUENCE</scope>
    <source>
        <strain evidence="12">LA-IB0</strain>
        <tissue evidence="12">Leaf</tissue>
    </source>
</reference>
<evidence type="ECO:0000313" key="13">
    <source>
        <dbReference type="Proteomes" id="UP000826271"/>
    </source>
</evidence>
<protein>
    <recommendedName>
        <fullName evidence="2">non-specific serine/threonine protein kinase</fullName>
        <ecNumber evidence="2">2.7.11.1</ecNumber>
    </recommendedName>
</protein>
<dbReference type="GO" id="GO:0004674">
    <property type="term" value="F:protein serine/threonine kinase activity"/>
    <property type="evidence" value="ECO:0007669"/>
    <property type="project" value="UniProtKB-EC"/>
</dbReference>
<feature type="domain" description="EGF-like" evidence="9">
    <location>
        <begin position="262"/>
        <end position="298"/>
    </location>
</feature>
<evidence type="ECO:0000256" key="8">
    <source>
        <dbReference type="PROSITE-ProRule" id="PRU00076"/>
    </source>
</evidence>
<dbReference type="PANTHER" id="PTHR32444:SF150">
    <property type="entry name" value="NON-SPECIFIC SERINE_THREONINE PROTEIN KINASE"/>
    <property type="match status" value="1"/>
</dbReference>
<evidence type="ECO:0000259" key="11">
    <source>
        <dbReference type="PROSITE" id="PS50948"/>
    </source>
</evidence>
<organism evidence="12 13">
    <name type="scientific">Buddleja alternifolia</name>
    <dbReference type="NCBI Taxonomy" id="168488"/>
    <lineage>
        <taxon>Eukaryota</taxon>
        <taxon>Viridiplantae</taxon>
        <taxon>Streptophyta</taxon>
        <taxon>Embryophyta</taxon>
        <taxon>Tracheophyta</taxon>
        <taxon>Spermatophyta</taxon>
        <taxon>Magnoliopsida</taxon>
        <taxon>eudicotyledons</taxon>
        <taxon>Gunneridae</taxon>
        <taxon>Pentapetalae</taxon>
        <taxon>asterids</taxon>
        <taxon>lamiids</taxon>
        <taxon>Lamiales</taxon>
        <taxon>Scrophulariaceae</taxon>
        <taxon>Buddlejeae</taxon>
        <taxon>Buddleja</taxon>
    </lineage>
</organism>
<evidence type="ECO:0000256" key="3">
    <source>
        <dbReference type="ARBA" id="ARBA00022729"/>
    </source>
</evidence>
<dbReference type="InterPro" id="IPR000742">
    <property type="entry name" value="EGF"/>
</dbReference>
<dbReference type="SMART" id="SM00108">
    <property type="entry name" value="B_lectin"/>
    <property type="match status" value="1"/>
</dbReference>
<evidence type="ECO:0000256" key="6">
    <source>
        <dbReference type="ARBA" id="ARBA00047899"/>
    </source>
</evidence>
<dbReference type="Pfam" id="PF08276">
    <property type="entry name" value="PAN_2"/>
    <property type="match status" value="1"/>
</dbReference>
<gene>
    <name evidence="12" type="ORF">BUALT_Bualt03G0066900</name>
</gene>
<dbReference type="InterPro" id="IPR000858">
    <property type="entry name" value="S_locus_glycoprot_dom"/>
</dbReference>
<dbReference type="Gene3D" id="2.90.10.10">
    <property type="entry name" value="Bulb-type lectin domain"/>
    <property type="match status" value="1"/>
</dbReference>
<comment type="caution">
    <text evidence="12">The sequence shown here is derived from an EMBL/GenBank/DDBJ whole genome shotgun (WGS) entry which is preliminary data.</text>
</comment>
<evidence type="ECO:0000256" key="7">
    <source>
        <dbReference type="ARBA" id="ARBA00048679"/>
    </source>
</evidence>
<keyword evidence="5" id="KW-0325">Glycoprotein</keyword>
<dbReference type="PROSITE" id="PS50927">
    <property type="entry name" value="BULB_LECTIN"/>
    <property type="match status" value="1"/>
</dbReference>
<accession>A0AAV6XTV1</accession>
<dbReference type="SUPFAM" id="SSF51110">
    <property type="entry name" value="alpha-D-mannose-specific plant lectins"/>
    <property type="match status" value="1"/>
</dbReference>
<comment type="catalytic activity">
    <reaction evidence="6">
        <text>L-threonyl-[protein] + ATP = O-phospho-L-threonyl-[protein] + ADP + H(+)</text>
        <dbReference type="Rhea" id="RHEA:46608"/>
        <dbReference type="Rhea" id="RHEA-COMP:11060"/>
        <dbReference type="Rhea" id="RHEA-COMP:11605"/>
        <dbReference type="ChEBI" id="CHEBI:15378"/>
        <dbReference type="ChEBI" id="CHEBI:30013"/>
        <dbReference type="ChEBI" id="CHEBI:30616"/>
        <dbReference type="ChEBI" id="CHEBI:61977"/>
        <dbReference type="ChEBI" id="CHEBI:456216"/>
        <dbReference type="EC" id="2.7.11.1"/>
    </reaction>
</comment>
<comment type="caution">
    <text evidence="8">Lacks conserved residue(s) required for the propagation of feature annotation.</text>
</comment>
<dbReference type="EMBL" id="WHWC01000003">
    <property type="protein sequence ID" value="KAG8385648.1"/>
    <property type="molecule type" value="Genomic_DNA"/>
</dbReference>
<proteinExistence type="predicted"/>
<evidence type="ECO:0000256" key="4">
    <source>
        <dbReference type="ARBA" id="ARBA00023157"/>
    </source>
</evidence>
<dbReference type="PIRSF" id="PIRSF002686">
    <property type="entry name" value="SLG"/>
    <property type="match status" value="1"/>
</dbReference>
<dbReference type="InterPro" id="IPR003609">
    <property type="entry name" value="Pan_app"/>
</dbReference>
<dbReference type="PANTHER" id="PTHR32444">
    <property type="entry name" value="BULB-TYPE LECTIN DOMAIN-CONTAINING PROTEIN"/>
    <property type="match status" value="1"/>
</dbReference>
<dbReference type="PROSITE" id="PS50948">
    <property type="entry name" value="PAN"/>
    <property type="match status" value="1"/>
</dbReference>
<dbReference type="SMART" id="SM00473">
    <property type="entry name" value="PAN_AP"/>
    <property type="match status" value="1"/>
</dbReference>
<dbReference type="GO" id="GO:0048544">
    <property type="term" value="P:recognition of pollen"/>
    <property type="evidence" value="ECO:0007669"/>
    <property type="project" value="InterPro"/>
</dbReference>
<keyword evidence="3" id="KW-0732">Signal</keyword>
<feature type="domain" description="Apple" evidence="11">
    <location>
        <begin position="317"/>
        <end position="399"/>
    </location>
</feature>
<dbReference type="CDD" id="cd01098">
    <property type="entry name" value="PAN_AP_plant"/>
    <property type="match status" value="1"/>
</dbReference>
<evidence type="ECO:0000256" key="2">
    <source>
        <dbReference type="ARBA" id="ARBA00012513"/>
    </source>
</evidence>
<dbReference type="FunFam" id="2.90.10.10:FF:000001">
    <property type="entry name" value="G-type lectin S-receptor-like serine/threonine-protein kinase"/>
    <property type="match status" value="1"/>
</dbReference>
<comment type="catalytic activity">
    <reaction evidence="7">
        <text>L-seryl-[protein] + ATP = O-phospho-L-seryl-[protein] + ADP + H(+)</text>
        <dbReference type="Rhea" id="RHEA:17989"/>
        <dbReference type="Rhea" id="RHEA-COMP:9863"/>
        <dbReference type="Rhea" id="RHEA-COMP:11604"/>
        <dbReference type="ChEBI" id="CHEBI:15378"/>
        <dbReference type="ChEBI" id="CHEBI:29999"/>
        <dbReference type="ChEBI" id="CHEBI:30616"/>
        <dbReference type="ChEBI" id="CHEBI:83421"/>
        <dbReference type="ChEBI" id="CHEBI:456216"/>
        <dbReference type="EC" id="2.7.11.1"/>
    </reaction>
</comment>
<keyword evidence="13" id="KW-1185">Reference proteome</keyword>
<comment type="function">
    <text evidence="1">Involved in sporophytic self-incompatibility system (the inability of flowering plants to achieve self-fertilization).</text>
</comment>
<evidence type="ECO:0000256" key="1">
    <source>
        <dbReference type="ARBA" id="ARBA00003061"/>
    </source>
</evidence>
<feature type="domain" description="Bulb-type lectin" evidence="10">
    <location>
        <begin position="7"/>
        <end position="127"/>
    </location>
</feature>
<dbReference type="InterPro" id="IPR001480">
    <property type="entry name" value="Bulb-type_lectin_dom"/>
</dbReference>
<dbReference type="PROSITE" id="PS50026">
    <property type="entry name" value="EGF_3"/>
    <property type="match status" value="1"/>
</dbReference>
<dbReference type="Pfam" id="PF01453">
    <property type="entry name" value="B_lectin"/>
    <property type="match status" value="1"/>
</dbReference>
<dbReference type="InterPro" id="IPR036426">
    <property type="entry name" value="Bulb-type_lectin_dom_sf"/>
</dbReference>
<evidence type="ECO:0000256" key="5">
    <source>
        <dbReference type="ARBA" id="ARBA00023180"/>
    </source>
</evidence>
<name>A0AAV6XTV1_9LAMI</name>